<dbReference type="EMBL" id="SLWS01000007">
    <property type="protein sequence ID" value="TCO55626.1"/>
    <property type="molecule type" value="Genomic_DNA"/>
</dbReference>
<reference evidence="1 2" key="1">
    <citation type="submission" date="2019-03" db="EMBL/GenBank/DDBJ databases">
        <title>Genomic Encyclopedia of Type Strains, Phase IV (KMG-IV): sequencing the most valuable type-strain genomes for metagenomic binning, comparative biology and taxonomic classification.</title>
        <authorList>
            <person name="Goeker M."/>
        </authorList>
    </citation>
    <scope>NUCLEOTIDE SEQUENCE [LARGE SCALE GENOMIC DNA]</scope>
    <source>
        <strain evidence="1 2">DSM 45934</strain>
    </source>
</reference>
<organism evidence="1 2">
    <name type="scientific">Actinocrispum wychmicini</name>
    <dbReference type="NCBI Taxonomy" id="1213861"/>
    <lineage>
        <taxon>Bacteria</taxon>
        <taxon>Bacillati</taxon>
        <taxon>Actinomycetota</taxon>
        <taxon>Actinomycetes</taxon>
        <taxon>Pseudonocardiales</taxon>
        <taxon>Pseudonocardiaceae</taxon>
        <taxon>Actinocrispum</taxon>
    </lineage>
</organism>
<protein>
    <submittedName>
        <fullName evidence="1">Uncharacterized protein</fullName>
    </submittedName>
</protein>
<dbReference type="Proteomes" id="UP000295680">
    <property type="component" value="Unassembled WGS sequence"/>
</dbReference>
<name>A0A4R2JFE5_9PSEU</name>
<dbReference type="AlphaFoldDB" id="A0A4R2JFE5"/>
<evidence type="ECO:0000313" key="2">
    <source>
        <dbReference type="Proteomes" id="UP000295680"/>
    </source>
</evidence>
<sequence>MPALELVMEVVVAITGDREDAEKWKAKWVEAQRP</sequence>
<accession>A0A4R2JFE5</accession>
<gene>
    <name evidence="1" type="ORF">EV192_10747</name>
</gene>
<keyword evidence="2" id="KW-1185">Reference proteome</keyword>
<proteinExistence type="predicted"/>
<comment type="caution">
    <text evidence="1">The sequence shown here is derived from an EMBL/GenBank/DDBJ whole genome shotgun (WGS) entry which is preliminary data.</text>
</comment>
<evidence type="ECO:0000313" key="1">
    <source>
        <dbReference type="EMBL" id="TCO55626.1"/>
    </source>
</evidence>